<comment type="caution">
    <text evidence="1">The sequence shown here is derived from an EMBL/GenBank/DDBJ whole genome shotgun (WGS) entry which is preliminary data.</text>
</comment>
<dbReference type="EMBL" id="CAMAPE010000027">
    <property type="protein sequence ID" value="CAH9091324.1"/>
    <property type="molecule type" value="Genomic_DNA"/>
</dbReference>
<keyword evidence="2" id="KW-1185">Reference proteome</keyword>
<organism evidence="1 2">
    <name type="scientific">Cuscuta europaea</name>
    <name type="common">European dodder</name>
    <dbReference type="NCBI Taxonomy" id="41803"/>
    <lineage>
        <taxon>Eukaryota</taxon>
        <taxon>Viridiplantae</taxon>
        <taxon>Streptophyta</taxon>
        <taxon>Embryophyta</taxon>
        <taxon>Tracheophyta</taxon>
        <taxon>Spermatophyta</taxon>
        <taxon>Magnoliopsida</taxon>
        <taxon>eudicotyledons</taxon>
        <taxon>Gunneridae</taxon>
        <taxon>Pentapetalae</taxon>
        <taxon>asterids</taxon>
        <taxon>lamiids</taxon>
        <taxon>Solanales</taxon>
        <taxon>Convolvulaceae</taxon>
        <taxon>Cuscuteae</taxon>
        <taxon>Cuscuta</taxon>
        <taxon>Cuscuta subgen. Cuscuta</taxon>
    </lineage>
</organism>
<sequence length="86" mass="9861">MIIAHNSNVGDFYSFMIQIEVRWLGTMLYIEFEKLGMRFGGRFTVGRKFTFLDISDIFPATSGLGTKIKICKGGHREQTHLLIFLV</sequence>
<protein>
    <submittedName>
        <fullName evidence="1">Uncharacterized protein</fullName>
    </submittedName>
</protein>
<gene>
    <name evidence="1" type="ORF">CEURO_LOCUS11501</name>
</gene>
<reference evidence="1" key="1">
    <citation type="submission" date="2022-07" db="EMBL/GenBank/DDBJ databases">
        <authorList>
            <person name="Macas J."/>
            <person name="Novak P."/>
            <person name="Neumann P."/>
        </authorList>
    </citation>
    <scope>NUCLEOTIDE SEQUENCE</scope>
</reference>
<name>A0A9P1EAN3_CUSEU</name>
<dbReference type="AlphaFoldDB" id="A0A9P1EAN3"/>
<evidence type="ECO:0000313" key="1">
    <source>
        <dbReference type="EMBL" id="CAH9091324.1"/>
    </source>
</evidence>
<evidence type="ECO:0000313" key="2">
    <source>
        <dbReference type="Proteomes" id="UP001152484"/>
    </source>
</evidence>
<accession>A0A9P1EAN3</accession>
<proteinExistence type="predicted"/>
<dbReference type="Proteomes" id="UP001152484">
    <property type="component" value="Unassembled WGS sequence"/>
</dbReference>